<feature type="transmembrane region" description="Helical" evidence="1">
    <location>
        <begin position="61"/>
        <end position="80"/>
    </location>
</feature>
<feature type="transmembrane region" description="Helical" evidence="1">
    <location>
        <begin position="141"/>
        <end position="159"/>
    </location>
</feature>
<dbReference type="Proteomes" id="UP000757900">
    <property type="component" value="Unassembled WGS sequence"/>
</dbReference>
<dbReference type="InterPro" id="IPR003832">
    <property type="entry name" value="DUF212"/>
</dbReference>
<proteinExistence type="predicted"/>
<evidence type="ECO:0000313" key="2">
    <source>
        <dbReference type="EMBL" id="MBF0934772.1"/>
    </source>
</evidence>
<accession>A0A929MPA2</accession>
<keyword evidence="1" id="KW-1133">Transmembrane helix</keyword>
<name>A0A929MPA2_ABIDE</name>
<gene>
    <name evidence="2" type="ORF">HXK00_03890</name>
</gene>
<comment type="caution">
    <text evidence="2">The sequence shown here is derived from an EMBL/GenBank/DDBJ whole genome shotgun (WGS) entry which is preliminary data.</text>
</comment>
<dbReference type="AlphaFoldDB" id="A0A929MPA2"/>
<sequence length="162" mass="17895">MNTILLTSLVAILFTQAIKYPIALVTNRHKVKVNIVMTTGGMPSSHSAAVSSLITSLVLEYGFESPLVAIATIFGVIVMFDSMGVRRQSGEQGLLLNLLAKRRLQDPEIQADFRRLQESHDIDHYDDMIIEKYLGHRPTEVVVGVLVGVLVAFVSRAIYLSL</sequence>
<evidence type="ECO:0000256" key="1">
    <source>
        <dbReference type="SAM" id="Phobius"/>
    </source>
</evidence>
<protein>
    <submittedName>
        <fullName evidence="2">Divergent PAP2 family protein</fullName>
    </submittedName>
</protein>
<dbReference type="PANTHER" id="PTHR31446">
    <property type="entry name" value="ACID PHOSPHATASE/VANADIUM-DEPENDENT HALOPEROXIDASE-RELATED PROTEIN"/>
    <property type="match status" value="1"/>
</dbReference>
<dbReference type="Pfam" id="PF02681">
    <property type="entry name" value="DUF212"/>
    <property type="match status" value="1"/>
</dbReference>
<organism evidence="2 3">
    <name type="scientific">Abiotrophia defectiva</name>
    <name type="common">Streptococcus defectivus</name>
    <dbReference type="NCBI Taxonomy" id="46125"/>
    <lineage>
        <taxon>Bacteria</taxon>
        <taxon>Bacillati</taxon>
        <taxon>Bacillota</taxon>
        <taxon>Bacilli</taxon>
        <taxon>Lactobacillales</taxon>
        <taxon>Aerococcaceae</taxon>
        <taxon>Abiotrophia</taxon>
    </lineage>
</organism>
<keyword evidence="1" id="KW-0812">Transmembrane</keyword>
<dbReference type="EMBL" id="JABZFV010000065">
    <property type="protein sequence ID" value="MBF0934772.1"/>
    <property type="molecule type" value="Genomic_DNA"/>
</dbReference>
<evidence type="ECO:0000313" key="3">
    <source>
        <dbReference type="Proteomes" id="UP000757900"/>
    </source>
</evidence>
<keyword evidence="1" id="KW-0472">Membrane</keyword>
<dbReference type="PANTHER" id="PTHR31446:SF29">
    <property type="entry name" value="ACID PHOSPHATASE_VANADIUM-DEPENDENT HALOPEROXIDASE-RELATED PROTEIN"/>
    <property type="match status" value="1"/>
</dbReference>
<reference evidence="2" key="1">
    <citation type="submission" date="2020-04" db="EMBL/GenBank/DDBJ databases">
        <title>Deep metagenomics examines the oral microbiome during advanced dental caries in children, revealing novel taxa and co-occurrences with host molecules.</title>
        <authorList>
            <person name="Baker J.L."/>
            <person name="Morton J.T."/>
            <person name="Dinis M."/>
            <person name="Alvarez R."/>
            <person name="Tran N.C."/>
            <person name="Knight R."/>
            <person name="Edlund A."/>
        </authorList>
    </citation>
    <scope>NUCLEOTIDE SEQUENCE</scope>
    <source>
        <strain evidence="2">JCVI_23_bin.16</strain>
    </source>
</reference>